<dbReference type="AlphaFoldDB" id="A0A0K9PBM0"/>
<dbReference type="Proteomes" id="UP000036987">
    <property type="component" value="Unassembled WGS sequence"/>
</dbReference>
<feature type="region of interest" description="Disordered" evidence="1">
    <location>
        <begin position="85"/>
        <end position="110"/>
    </location>
</feature>
<dbReference type="SUPFAM" id="SSF48452">
    <property type="entry name" value="TPR-like"/>
    <property type="match status" value="1"/>
</dbReference>
<reference evidence="3" key="1">
    <citation type="journal article" date="2016" name="Nature">
        <title>The genome of the seagrass Zostera marina reveals angiosperm adaptation to the sea.</title>
        <authorList>
            <person name="Olsen J.L."/>
            <person name="Rouze P."/>
            <person name="Verhelst B."/>
            <person name="Lin Y.-C."/>
            <person name="Bayer T."/>
            <person name="Collen J."/>
            <person name="Dattolo E."/>
            <person name="De Paoli E."/>
            <person name="Dittami S."/>
            <person name="Maumus F."/>
            <person name="Michel G."/>
            <person name="Kersting A."/>
            <person name="Lauritano C."/>
            <person name="Lohaus R."/>
            <person name="Toepel M."/>
            <person name="Tonon T."/>
            <person name="Vanneste K."/>
            <person name="Amirebrahimi M."/>
            <person name="Brakel J."/>
            <person name="Bostroem C."/>
            <person name="Chovatia M."/>
            <person name="Grimwood J."/>
            <person name="Jenkins J.W."/>
            <person name="Jueterbock A."/>
            <person name="Mraz A."/>
            <person name="Stam W.T."/>
            <person name="Tice H."/>
            <person name="Bornberg-Bauer E."/>
            <person name="Green P.J."/>
            <person name="Pearson G.A."/>
            <person name="Procaccini G."/>
            <person name="Duarte C.M."/>
            <person name="Schmutz J."/>
            <person name="Reusch T.B.H."/>
            <person name="Van de Peer Y."/>
        </authorList>
    </citation>
    <scope>NUCLEOTIDE SEQUENCE [LARGE SCALE GENOMIC DNA]</scope>
    <source>
        <strain evidence="3">cv. Finnish</strain>
    </source>
</reference>
<keyword evidence="3" id="KW-1185">Reference proteome</keyword>
<dbReference type="PANTHER" id="PTHR26312:SF123">
    <property type="entry name" value="TETRATRICOPEPTIDE REPEAT (TPR)-LIKE SUPERFAMILY PROTEIN"/>
    <property type="match status" value="1"/>
</dbReference>
<sequence>METTMLMRTGSGSFDLDPKISCIRRTGSFGSLFISPPRSVVHFDRKPPFPPSSTSPLSSPDYVPSLRRSGSDACSSLRSIKWPDSAGFTDDSQINSSSKNNNDNKNERGSGSVVLHEEVEFTGGGGCGGDEKGKKIGGGGGSGGGGGGGEIGEYYKEMLKVDPENPLLLRNYGKFLQEIEGDVEGAEECYGRAILVSPGDGEVLSLYGKLMWEVHSDDERAEVYYKRAVEASPDDSYVLGSYAHFLWNAEEESSEPVNGVMLKVF</sequence>
<dbReference type="PANTHER" id="PTHR26312">
    <property type="entry name" value="TETRATRICOPEPTIDE REPEAT PROTEIN 5"/>
    <property type="match status" value="1"/>
</dbReference>
<dbReference type="InterPro" id="IPR011990">
    <property type="entry name" value="TPR-like_helical_dom_sf"/>
</dbReference>
<feature type="region of interest" description="Disordered" evidence="1">
    <location>
        <begin position="124"/>
        <end position="147"/>
    </location>
</feature>
<protein>
    <submittedName>
        <fullName evidence="2">Uncharacterized protein</fullName>
    </submittedName>
</protein>
<feature type="compositionally biased region" description="Gly residues" evidence="1">
    <location>
        <begin position="136"/>
        <end position="147"/>
    </location>
</feature>
<feature type="region of interest" description="Disordered" evidence="1">
    <location>
        <begin position="44"/>
        <end position="68"/>
    </location>
</feature>
<evidence type="ECO:0000313" key="3">
    <source>
        <dbReference type="Proteomes" id="UP000036987"/>
    </source>
</evidence>
<dbReference type="Gene3D" id="1.25.40.10">
    <property type="entry name" value="Tetratricopeptide repeat domain"/>
    <property type="match status" value="1"/>
</dbReference>
<dbReference type="STRING" id="29655.A0A0K9PBM0"/>
<evidence type="ECO:0000256" key="1">
    <source>
        <dbReference type="SAM" id="MobiDB-lite"/>
    </source>
</evidence>
<proteinExistence type="predicted"/>
<organism evidence="2 3">
    <name type="scientific">Zostera marina</name>
    <name type="common">Eelgrass</name>
    <dbReference type="NCBI Taxonomy" id="29655"/>
    <lineage>
        <taxon>Eukaryota</taxon>
        <taxon>Viridiplantae</taxon>
        <taxon>Streptophyta</taxon>
        <taxon>Embryophyta</taxon>
        <taxon>Tracheophyta</taxon>
        <taxon>Spermatophyta</taxon>
        <taxon>Magnoliopsida</taxon>
        <taxon>Liliopsida</taxon>
        <taxon>Zosteraceae</taxon>
        <taxon>Zostera</taxon>
    </lineage>
</organism>
<comment type="caution">
    <text evidence="2">The sequence shown here is derived from an EMBL/GenBank/DDBJ whole genome shotgun (WGS) entry which is preliminary data.</text>
</comment>
<dbReference type="OrthoDB" id="439046at2759"/>
<accession>A0A0K9PBM0</accession>
<name>A0A0K9PBM0_ZOSMR</name>
<evidence type="ECO:0000313" key="2">
    <source>
        <dbReference type="EMBL" id="KMZ66478.1"/>
    </source>
</evidence>
<gene>
    <name evidence="2" type="ORF">ZOSMA_29G01410</name>
</gene>
<dbReference type="EMBL" id="LFYR01000980">
    <property type="protein sequence ID" value="KMZ66478.1"/>
    <property type="molecule type" value="Genomic_DNA"/>
</dbReference>